<keyword evidence="3 6" id="KW-0732">Signal</keyword>
<sequence length="549" mass="62053">MMKKKILFPILSSLFLLFGSCENNFDAHIYGDLIQGKYPSTEDEYVSYMMTCYIPFTSVFTYQINSGTGQHGFYIATGGNIRMFDSTSDIMAPAVVKCSDEWLRLSQANYENCYYYWRGWVDDANNLNHFPKTAEVTRFTEIIGTLEKASEDVLSKEKKNSLLGEARLCRGMMLYYLMHIYGPVPVIINPEDVFNEEALGNTVRPTLTEMCEWITDDLDFAANNAPETTLEKGRYTRDYARFCLMRHCLNEGGYMDGYYQKALDMYEALKGKYSLFKSGSNPYTDLFKNANKFNNEIIMAVSCDPNADGNPKNGNANVLSWLVVPNEASAMDPTGNRTPFYPQNGGWNAFYNVAPKFYNTFEKDDLRKEAILTEYWTKDGIKVTKNDIGVKWDGFICNKFPVETPGTFQGTDIPLARWADVLLMYAEAEVRLSKAAPTASAISAVNEVRNRAGLGNLSSDDISSADAFLTAILKERGHELFYEGCRKIDLIRFNRYARETAGMKGTVPTKQYMPLPNYAVDQAAENGKNLVQNYERPDWKTDKNAAGGI</sequence>
<dbReference type="InterPro" id="IPR012944">
    <property type="entry name" value="SusD_RagB_dom"/>
</dbReference>
<evidence type="ECO:0000313" key="10">
    <source>
        <dbReference type="Proteomes" id="UP000005475"/>
    </source>
</evidence>
<dbReference type="EMBL" id="AAXF02000050">
    <property type="protein sequence ID" value="EDO11058.1"/>
    <property type="molecule type" value="Genomic_DNA"/>
</dbReference>
<comment type="similarity">
    <text evidence="2">Belongs to the SusD family.</text>
</comment>
<dbReference type="AlphaFoldDB" id="A0AAN3D8X4"/>
<evidence type="ECO:0000259" key="8">
    <source>
        <dbReference type="Pfam" id="PF14322"/>
    </source>
</evidence>
<keyword evidence="5" id="KW-0998">Cell outer membrane</keyword>
<proteinExistence type="inferred from homology"/>
<evidence type="ECO:0000256" key="4">
    <source>
        <dbReference type="ARBA" id="ARBA00023136"/>
    </source>
</evidence>
<evidence type="ECO:0000256" key="5">
    <source>
        <dbReference type="ARBA" id="ARBA00023237"/>
    </source>
</evidence>
<gene>
    <name evidence="9" type="ORF">BACOVA_02955</name>
</gene>
<protein>
    <submittedName>
        <fullName evidence="9">SusD family protein</fullName>
    </submittedName>
</protein>
<feature type="chain" id="PRO_5042881229" evidence="6">
    <location>
        <begin position="19"/>
        <end position="549"/>
    </location>
</feature>
<accession>A0AAN3D8X4</accession>
<comment type="caution">
    <text evidence="9">The sequence shown here is derived from an EMBL/GenBank/DDBJ whole genome shotgun (WGS) entry which is preliminary data.</text>
</comment>
<dbReference type="Gene3D" id="1.25.40.390">
    <property type="match status" value="1"/>
</dbReference>
<dbReference type="InterPro" id="IPR011990">
    <property type="entry name" value="TPR-like_helical_dom_sf"/>
</dbReference>
<reference evidence="10" key="2">
    <citation type="submission" date="2007-04" db="EMBL/GenBank/DDBJ databases">
        <title>Draft genome sequence of Bacteroides ovatus (ATCC 8483).</title>
        <authorList>
            <person name="Sudarsanam P."/>
            <person name="Ley R."/>
            <person name="Guruge J."/>
            <person name="Turnbaugh P.J."/>
            <person name="Mahowald M."/>
            <person name="Liep D."/>
            <person name="Gordon J."/>
        </authorList>
    </citation>
    <scope>NUCLEOTIDE SEQUENCE [LARGE SCALE GENOMIC DNA]</scope>
    <source>
        <strain evidence="10">ATCC 8483 / DSM 1896 / JCM 5824 / BCRC 10623 / CCUG 4943 / NCTC 11153</strain>
    </source>
</reference>
<comment type="subcellular location">
    <subcellularLocation>
        <location evidence="1">Cell outer membrane</location>
    </subcellularLocation>
</comment>
<dbReference type="PROSITE" id="PS51257">
    <property type="entry name" value="PROKAR_LIPOPROTEIN"/>
    <property type="match status" value="1"/>
</dbReference>
<feature type="domain" description="SusD-like N-terminal" evidence="8">
    <location>
        <begin position="144"/>
        <end position="229"/>
    </location>
</feature>
<evidence type="ECO:0000256" key="3">
    <source>
        <dbReference type="ARBA" id="ARBA00022729"/>
    </source>
</evidence>
<keyword evidence="4" id="KW-0472">Membrane</keyword>
<evidence type="ECO:0000313" key="9">
    <source>
        <dbReference type="EMBL" id="EDO11058.1"/>
    </source>
</evidence>
<dbReference type="GO" id="GO:0009279">
    <property type="term" value="C:cell outer membrane"/>
    <property type="evidence" value="ECO:0007669"/>
    <property type="project" value="UniProtKB-SubCell"/>
</dbReference>
<evidence type="ECO:0000256" key="6">
    <source>
        <dbReference type="SAM" id="SignalP"/>
    </source>
</evidence>
<feature type="signal peptide" evidence="6">
    <location>
        <begin position="1"/>
        <end position="18"/>
    </location>
</feature>
<evidence type="ECO:0000256" key="2">
    <source>
        <dbReference type="ARBA" id="ARBA00006275"/>
    </source>
</evidence>
<reference evidence="9 10" key="1">
    <citation type="submission" date="2007-03" db="EMBL/GenBank/DDBJ databases">
        <authorList>
            <person name="Fulton L."/>
            <person name="Clifton S."/>
            <person name="Fulton B."/>
            <person name="Xu J."/>
            <person name="Minx P."/>
            <person name="Pepin K.H."/>
            <person name="Johnson M."/>
            <person name="Thiruvilangam P."/>
            <person name="Bhonagiri V."/>
            <person name="Nash W.E."/>
            <person name="Mardis E.R."/>
            <person name="Wilson R.K."/>
        </authorList>
    </citation>
    <scope>NUCLEOTIDE SEQUENCE [LARGE SCALE GENOMIC DNA]</scope>
    <source>
        <strain evidence="10">ATCC 8483 / DSM 1896 / JCM 5824 / BCRC 10623 / CCUG 4943 / NCTC 11153</strain>
    </source>
</reference>
<evidence type="ECO:0000259" key="7">
    <source>
        <dbReference type="Pfam" id="PF07980"/>
    </source>
</evidence>
<evidence type="ECO:0000256" key="1">
    <source>
        <dbReference type="ARBA" id="ARBA00004442"/>
    </source>
</evidence>
<dbReference type="Pfam" id="PF07980">
    <property type="entry name" value="SusD_RagB"/>
    <property type="match status" value="1"/>
</dbReference>
<feature type="domain" description="RagB/SusD" evidence="7">
    <location>
        <begin position="373"/>
        <end position="510"/>
    </location>
</feature>
<dbReference type="Proteomes" id="UP000005475">
    <property type="component" value="Unassembled WGS sequence"/>
</dbReference>
<organism evidence="9 10">
    <name type="scientific">Bacteroides ovatus (strain ATCC 8483 / DSM 1896 / JCM 5824 / BCRC 10623 / CCUG 4943 / NCTC 11153)</name>
    <dbReference type="NCBI Taxonomy" id="411476"/>
    <lineage>
        <taxon>Bacteria</taxon>
        <taxon>Pseudomonadati</taxon>
        <taxon>Bacteroidota</taxon>
        <taxon>Bacteroidia</taxon>
        <taxon>Bacteroidales</taxon>
        <taxon>Bacteroidaceae</taxon>
        <taxon>Bacteroides</taxon>
    </lineage>
</organism>
<name>A0AAN3D8X4_BACO1</name>
<dbReference type="InterPro" id="IPR033985">
    <property type="entry name" value="SusD-like_N"/>
</dbReference>
<dbReference type="SUPFAM" id="SSF48452">
    <property type="entry name" value="TPR-like"/>
    <property type="match status" value="1"/>
</dbReference>
<dbReference type="Pfam" id="PF14322">
    <property type="entry name" value="SusD-like_3"/>
    <property type="match status" value="1"/>
</dbReference>